<evidence type="ECO:0000259" key="3">
    <source>
        <dbReference type="SMART" id="SM00278"/>
    </source>
</evidence>
<dbReference type="InterPro" id="IPR019554">
    <property type="entry name" value="Soluble_ligand-bd"/>
</dbReference>
<feature type="domain" description="Helix-hairpin-helix DNA-binding motif class 1" evidence="3">
    <location>
        <begin position="218"/>
        <end position="237"/>
    </location>
</feature>
<feature type="compositionally biased region" description="Basic and acidic residues" evidence="1">
    <location>
        <begin position="32"/>
        <end position="45"/>
    </location>
</feature>
<feature type="compositionally biased region" description="Basic and acidic residues" evidence="1">
    <location>
        <begin position="1"/>
        <end position="11"/>
    </location>
</feature>
<evidence type="ECO:0000256" key="2">
    <source>
        <dbReference type="SAM" id="Phobius"/>
    </source>
</evidence>
<keyword evidence="4" id="KW-0238">DNA-binding</keyword>
<dbReference type="PANTHER" id="PTHR21180:SF32">
    <property type="entry name" value="ENDONUCLEASE_EXONUCLEASE_PHOSPHATASE FAMILY DOMAIN-CONTAINING PROTEIN 1"/>
    <property type="match status" value="1"/>
</dbReference>
<reference evidence="4 5" key="1">
    <citation type="submission" date="2019-05" db="EMBL/GenBank/DDBJ databases">
        <authorList>
            <person name="Lee S.D."/>
        </authorList>
    </citation>
    <scope>NUCLEOTIDE SEQUENCE [LARGE SCALE GENOMIC DNA]</scope>
    <source>
        <strain evidence="4 5">YC2-7</strain>
    </source>
</reference>
<feature type="transmembrane region" description="Helical" evidence="2">
    <location>
        <begin position="67"/>
        <end position="88"/>
    </location>
</feature>
<dbReference type="RefSeq" id="WP_169585345.1">
    <property type="nucleotide sequence ID" value="NZ_VCQU01000002.1"/>
</dbReference>
<feature type="region of interest" description="Disordered" evidence="1">
    <location>
        <begin position="1"/>
        <end position="45"/>
    </location>
</feature>
<sequence length="270" mass="27725">MRSIEERDRVRSRLGAVTGGREPEVVADLDDAERTPEWLDLGPEPRGRSSWLPERLRGARFDPGRPGAVTLALVGVVVVVIVGVVFLLERPQQNAVPALPAVSASVSASPVETSTPPAPAMIVVSVVGLVHTNGLVRLPEGSRIADAITAAGGAQEGADLLSLNMAQRLMDGDQVLVGVASTDGGPPVLGSGTVSSGTAAAPGPASRGKVNLNSATEEELDALPGVGPVTAAAIVAWRSVNGRFTDVEQLGEVEGIGPARLAKLRELVTI</sequence>
<evidence type="ECO:0000313" key="4">
    <source>
        <dbReference type="EMBL" id="NMN94595.1"/>
    </source>
</evidence>
<feature type="domain" description="Helix-hairpin-helix DNA-binding motif class 1" evidence="3">
    <location>
        <begin position="248"/>
        <end position="267"/>
    </location>
</feature>
<dbReference type="GO" id="GO:0003677">
    <property type="term" value="F:DNA binding"/>
    <property type="evidence" value="ECO:0007669"/>
    <property type="project" value="UniProtKB-KW"/>
</dbReference>
<dbReference type="Gene3D" id="1.10.150.320">
    <property type="entry name" value="Photosystem II 12 kDa extrinsic protein"/>
    <property type="match status" value="1"/>
</dbReference>
<comment type="caution">
    <text evidence="4">The sequence shown here is derived from an EMBL/GenBank/DDBJ whole genome shotgun (WGS) entry which is preliminary data.</text>
</comment>
<dbReference type="InterPro" id="IPR004509">
    <property type="entry name" value="Competence_ComEA_HhH"/>
</dbReference>
<accession>A0A848K6D8</accession>
<dbReference type="EMBL" id="VCQU01000002">
    <property type="protein sequence ID" value="NMN94595.1"/>
    <property type="molecule type" value="Genomic_DNA"/>
</dbReference>
<dbReference type="AlphaFoldDB" id="A0A848K6D8"/>
<keyword evidence="5" id="KW-1185">Reference proteome</keyword>
<dbReference type="InterPro" id="IPR051675">
    <property type="entry name" value="Endo/Exo/Phosphatase_dom_1"/>
</dbReference>
<keyword evidence="2" id="KW-0472">Membrane</keyword>
<dbReference type="SUPFAM" id="SSF47781">
    <property type="entry name" value="RuvA domain 2-like"/>
    <property type="match status" value="1"/>
</dbReference>
<evidence type="ECO:0000256" key="1">
    <source>
        <dbReference type="SAM" id="MobiDB-lite"/>
    </source>
</evidence>
<dbReference type="InterPro" id="IPR010994">
    <property type="entry name" value="RuvA_2-like"/>
</dbReference>
<keyword evidence="2" id="KW-1133">Transmembrane helix</keyword>
<dbReference type="GO" id="GO:0015627">
    <property type="term" value="C:type II protein secretion system complex"/>
    <property type="evidence" value="ECO:0007669"/>
    <property type="project" value="TreeGrafter"/>
</dbReference>
<name>A0A848K6D8_9NOCA</name>
<gene>
    <name evidence="4" type="ORF">FGL95_06030</name>
</gene>
<dbReference type="SMART" id="SM00278">
    <property type="entry name" value="HhH1"/>
    <property type="match status" value="2"/>
</dbReference>
<feature type="compositionally biased region" description="Low complexity" evidence="1">
    <location>
        <begin position="195"/>
        <end position="206"/>
    </location>
</feature>
<reference evidence="4 5" key="2">
    <citation type="submission" date="2020-06" db="EMBL/GenBank/DDBJ databases">
        <title>Antribacter stalactiti gen. nov., sp. nov., a new member of the family Nacardiaceae isolated from a cave.</title>
        <authorList>
            <person name="Kim I.S."/>
        </authorList>
    </citation>
    <scope>NUCLEOTIDE SEQUENCE [LARGE SCALE GENOMIC DNA]</scope>
    <source>
        <strain evidence="4 5">YC2-7</strain>
    </source>
</reference>
<dbReference type="GO" id="GO:0015628">
    <property type="term" value="P:protein secretion by the type II secretion system"/>
    <property type="evidence" value="ECO:0007669"/>
    <property type="project" value="TreeGrafter"/>
</dbReference>
<dbReference type="NCBIfam" id="TIGR00426">
    <property type="entry name" value="competence protein ComEA helix-hairpin-helix repeat region"/>
    <property type="match status" value="1"/>
</dbReference>
<evidence type="ECO:0000313" key="5">
    <source>
        <dbReference type="Proteomes" id="UP000535543"/>
    </source>
</evidence>
<dbReference type="Pfam" id="PF10531">
    <property type="entry name" value="SLBB"/>
    <property type="match status" value="1"/>
</dbReference>
<feature type="region of interest" description="Disordered" evidence="1">
    <location>
        <begin position="189"/>
        <end position="209"/>
    </location>
</feature>
<dbReference type="PANTHER" id="PTHR21180">
    <property type="entry name" value="ENDONUCLEASE/EXONUCLEASE/PHOSPHATASE FAMILY DOMAIN-CONTAINING PROTEIN 1"/>
    <property type="match status" value="1"/>
</dbReference>
<protein>
    <submittedName>
        <fullName evidence="4">ComEA family DNA-binding protein</fullName>
    </submittedName>
</protein>
<dbReference type="Proteomes" id="UP000535543">
    <property type="component" value="Unassembled WGS sequence"/>
</dbReference>
<proteinExistence type="predicted"/>
<dbReference type="Pfam" id="PF12836">
    <property type="entry name" value="HHH_3"/>
    <property type="match status" value="1"/>
</dbReference>
<keyword evidence="2" id="KW-0812">Transmembrane</keyword>
<dbReference type="InterPro" id="IPR003583">
    <property type="entry name" value="Hlx-hairpin-Hlx_DNA-bd_motif"/>
</dbReference>
<dbReference type="GO" id="GO:0006281">
    <property type="term" value="P:DNA repair"/>
    <property type="evidence" value="ECO:0007669"/>
    <property type="project" value="InterPro"/>
</dbReference>
<organism evidence="4 5">
    <name type="scientific">Antrihabitans stalactiti</name>
    <dbReference type="NCBI Taxonomy" id="2584121"/>
    <lineage>
        <taxon>Bacteria</taxon>
        <taxon>Bacillati</taxon>
        <taxon>Actinomycetota</taxon>
        <taxon>Actinomycetes</taxon>
        <taxon>Mycobacteriales</taxon>
        <taxon>Nocardiaceae</taxon>
        <taxon>Antrihabitans</taxon>
    </lineage>
</organism>